<sequence length="309" mass="35139">MKTKREIRFMLLMSCLILCLSTACSSKVSAIGSDERVDSYATIHGKLDRPVRATWVWDTTQIRSNTQDLLHFAAENDVNTIYLQINRDIKIPEYKSFIRLARAQNIAVDIMDGRSAWGLTESRNQIVSFMDWIEAYQAQALSQEKFAGIHLDIEPHVHPQWKTNQAGVITQWQGNVNYIVERAAAMKMPVGADLPFWLDNYKIPGSTMAVSSWMIRKFDSITIMAYRDTAAAIYNVAKDELIDAASVGKTISIAVETKQSKEGNFITFYEEGEAYMEEQLKLVENMASVHPSFNGFSIHEYTSWKTLKK</sequence>
<evidence type="ECO:0000313" key="4">
    <source>
        <dbReference type="Proteomes" id="UP000247790"/>
    </source>
</evidence>
<evidence type="ECO:0000256" key="1">
    <source>
        <dbReference type="SAM" id="SignalP"/>
    </source>
</evidence>
<organism evidence="2 4">
    <name type="scientific">Paenibacillus barcinonensis</name>
    <dbReference type="NCBI Taxonomy" id="198119"/>
    <lineage>
        <taxon>Bacteria</taxon>
        <taxon>Bacillati</taxon>
        <taxon>Bacillota</taxon>
        <taxon>Bacilli</taxon>
        <taxon>Bacillales</taxon>
        <taxon>Paenibacillaceae</taxon>
        <taxon>Paenibacillus</taxon>
    </lineage>
</organism>
<evidence type="ECO:0000313" key="3">
    <source>
        <dbReference type="EMBL" id="QKS59586.1"/>
    </source>
</evidence>
<reference evidence="2 4" key="1">
    <citation type="submission" date="2018-06" db="EMBL/GenBank/DDBJ databases">
        <title>Genomic Encyclopedia of Type Strains, Phase III (KMG-III): the genomes of soil and plant-associated and newly described type strains.</title>
        <authorList>
            <person name="Whitman W."/>
        </authorList>
    </citation>
    <scope>NUCLEOTIDE SEQUENCE [LARGE SCALE GENOMIC DNA]</scope>
    <source>
        <strain evidence="2 4">CECT 7022</strain>
    </source>
</reference>
<feature type="signal peptide" evidence="1">
    <location>
        <begin position="1"/>
        <end position="30"/>
    </location>
</feature>
<gene>
    <name evidence="2" type="ORF">DFQ00_101223</name>
    <name evidence="3" type="ORF">HUB98_27530</name>
</gene>
<reference evidence="3 5" key="2">
    <citation type="submission" date="2020-06" db="EMBL/GenBank/DDBJ databases">
        <title>Complete genome of Paenibacillus barcinonensis KACC11450.</title>
        <authorList>
            <person name="Kim M."/>
            <person name="Park Y.-J."/>
            <person name="Shin J.-H."/>
        </authorList>
    </citation>
    <scope>NUCLEOTIDE SEQUENCE [LARGE SCALE GENOMIC DNA]</scope>
    <source>
        <strain evidence="3 5">KACC11450</strain>
    </source>
</reference>
<evidence type="ECO:0000313" key="2">
    <source>
        <dbReference type="EMBL" id="PYE52290.1"/>
    </source>
</evidence>
<proteinExistence type="predicted"/>
<dbReference type="Proteomes" id="UP000509327">
    <property type="component" value="Chromosome"/>
</dbReference>
<dbReference type="EMBL" id="CP054614">
    <property type="protein sequence ID" value="QKS59586.1"/>
    <property type="molecule type" value="Genomic_DNA"/>
</dbReference>
<dbReference type="AlphaFoldDB" id="A0A2V4VEN3"/>
<dbReference type="PROSITE" id="PS51257">
    <property type="entry name" value="PROKAR_LIPOPROTEIN"/>
    <property type="match status" value="1"/>
</dbReference>
<feature type="chain" id="PRO_5016047584" description="Glycosyl hydrolase family 10" evidence="1">
    <location>
        <begin position="31"/>
        <end position="309"/>
    </location>
</feature>
<dbReference type="OrthoDB" id="7054537at2"/>
<dbReference type="Proteomes" id="UP000247790">
    <property type="component" value="Unassembled WGS sequence"/>
</dbReference>
<name>A0A2V4VEN3_PAEBA</name>
<dbReference type="EMBL" id="QJSW01000001">
    <property type="protein sequence ID" value="PYE52290.1"/>
    <property type="molecule type" value="Genomic_DNA"/>
</dbReference>
<evidence type="ECO:0008006" key="6">
    <source>
        <dbReference type="Google" id="ProtNLM"/>
    </source>
</evidence>
<protein>
    <recommendedName>
        <fullName evidence="6">Glycosyl hydrolase family 10</fullName>
    </recommendedName>
</protein>
<evidence type="ECO:0000313" key="5">
    <source>
        <dbReference type="Proteomes" id="UP000509327"/>
    </source>
</evidence>
<dbReference type="RefSeq" id="WP_110893312.1">
    <property type="nucleotide sequence ID" value="NZ_CP054614.1"/>
</dbReference>
<accession>A0A2V4VEN3</accession>
<keyword evidence="1" id="KW-0732">Signal</keyword>
<keyword evidence="5" id="KW-1185">Reference proteome</keyword>